<dbReference type="InterPro" id="IPR006073">
    <property type="entry name" value="GTP-bd"/>
</dbReference>
<evidence type="ECO:0000256" key="8">
    <source>
        <dbReference type="ARBA" id="ARBA00023210"/>
    </source>
</evidence>
<evidence type="ECO:0000256" key="7">
    <source>
        <dbReference type="ARBA" id="ARBA00023134"/>
    </source>
</evidence>
<accession>A0A1F6DW52</accession>
<proteinExistence type="inferred from homology"/>
<dbReference type="NCBIfam" id="TIGR03598">
    <property type="entry name" value="GTPase_YsxC"/>
    <property type="match status" value="1"/>
</dbReference>
<evidence type="ECO:0000256" key="9">
    <source>
        <dbReference type="ARBA" id="ARBA00023306"/>
    </source>
</evidence>
<organism evidence="12 13">
    <name type="scientific">Candidatus Kaiserbacteria bacterium RIFCSPHIGHO2_02_FULL_55_20</name>
    <dbReference type="NCBI Taxonomy" id="1798497"/>
    <lineage>
        <taxon>Bacteria</taxon>
        <taxon>Candidatus Kaiseribacteriota</taxon>
    </lineage>
</organism>
<keyword evidence="7 10" id="KW-0342">GTP-binding</keyword>
<dbReference type="Gene3D" id="3.40.50.300">
    <property type="entry name" value="P-loop containing nucleotide triphosphate hydrolases"/>
    <property type="match status" value="1"/>
</dbReference>
<feature type="domain" description="EngB-type G" evidence="11">
    <location>
        <begin position="22"/>
        <end position="190"/>
    </location>
</feature>
<keyword evidence="6" id="KW-0460">Magnesium</keyword>
<keyword evidence="5 10" id="KW-0547">Nucleotide-binding</keyword>
<dbReference type="GO" id="GO:0000917">
    <property type="term" value="P:division septum assembly"/>
    <property type="evidence" value="ECO:0007669"/>
    <property type="project" value="UniProtKB-KW"/>
</dbReference>
<comment type="similarity">
    <text evidence="2 10">Belongs to the TRAFAC class TrmE-Era-EngA-EngB-Septin-like GTPase superfamily. EngB GTPase family.</text>
</comment>
<evidence type="ECO:0000256" key="1">
    <source>
        <dbReference type="ARBA" id="ARBA00001946"/>
    </source>
</evidence>
<dbReference type="AlphaFoldDB" id="A0A1F6DW52"/>
<evidence type="ECO:0000313" key="12">
    <source>
        <dbReference type="EMBL" id="OGG65567.1"/>
    </source>
</evidence>
<sequence length="190" mass="20729">MKITSAEFVRGIRGTNEILSDGIPQIAFIGRSNVGKSSILNSLTGKSGMARVGDKPGKTTEINFFLMNKSHYFVDLPGYGYAAGAQKDRDKLRKLIIWYFTSGEAKPQKVVLILEAKAGLTKFDDQMMQLLKEHRHPYIIVLNKVDKLSQRELSEQSAKIAKSAGGGGVVQTSVETGQGIDGLRDALLSV</sequence>
<keyword evidence="8 10" id="KW-0717">Septation</keyword>
<dbReference type="InterPro" id="IPR005225">
    <property type="entry name" value="Small_GTP-bd"/>
</dbReference>
<evidence type="ECO:0000313" key="13">
    <source>
        <dbReference type="Proteomes" id="UP000177652"/>
    </source>
</evidence>
<dbReference type="STRING" id="1798497.A3D71_02215"/>
<dbReference type="InterPro" id="IPR027417">
    <property type="entry name" value="P-loop_NTPase"/>
</dbReference>
<keyword evidence="3 10" id="KW-0132">Cell division</keyword>
<dbReference type="EMBL" id="MFLK01000042">
    <property type="protein sequence ID" value="OGG65567.1"/>
    <property type="molecule type" value="Genomic_DNA"/>
</dbReference>
<protein>
    <recommendedName>
        <fullName evidence="10">Probable GTP-binding protein EngB</fullName>
    </recommendedName>
</protein>
<evidence type="ECO:0000256" key="2">
    <source>
        <dbReference type="ARBA" id="ARBA00009638"/>
    </source>
</evidence>
<evidence type="ECO:0000259" key="11">
    <source>
        <dbReference type="PROSITE" id="PS51706"/>
    </source>
</evidence>
<dbReference type="InterPro" id="IPR030393">
    <property type="entry name" value="G_ENGB_dom"/>
</dbReference>
<dbReference type="SUPFAM" id="SSF52540">
    <property type="entry name" value="P-loop containing nucleoside triphosphate hydrolases"/>
    <property type="match status" value="1"/>
</dbReference>
<dbReference type="PROSITE" id="PS51706">
    <property type="entry name" value="G_ENGB"/>
    <property type="match status" value="1"/>
</dbReference>
<evidence type="ECO:0000256" key="6">
    <source>
        <dbReference type="ARBA" id="ARBA00022842"/>
    </source>
</evidence>
<dbReference type="HAMAP" id="MF_00321">
    <property type="entry name" value="GTPase_EngB"/>
    <property type="match status" value="1"/>
</dbReference>
<gene>
    <name evidence="10" type="primary">engB</name>
    <name evidence="12" type="ORF">A3D71_02215</name>
</gene>
<dbReference type="NCBIfam" id="TIGR00231">
    <property type="entry name" value="small_GTP"/>
    <property type="match status" value="1"/>
</dbReference>
<dbReference type="CDD" id="cd01876">
    <property type="entry name" value="YihA_EngB"/>
    <property type="match status" value="1"/>
</dbReference>
<dbReference type="InterPro" id="IPR019987">
    <property type="entry name" value="GTP-bd_ribosome_bio_YsxC"/>
</dbReference>
<name>A0A1F6DW52_9BACT</name>
<dbReference type="Pfam" id="PF01926">
    <property type="entry name" value="MMR_HSR1"/>
    <property type="match status" value="1"/>
</dbReference>
<keyword evidence="9 10" id="KW-0131">Cell cycle</keyword>
<dbReference type="PRINTS" id="PR00326">
    <property type="entry name" value="GTP1OBG"/>
</dbReference>
<dbReference type="Proteomes" id="UP000177652">
    <property type="component" value="Unassembled WGS sequence"/>
</dbReference>
<evidence type="ECO:0000256" key="3">
    <source>
        <dbReference type="ARBA" id="ARBA00022618"/>
    </source>
</evidence>
<dbReference type="PANTHER" id="PTHR11649">
    <property type="entry name" value="MSS1/TRME-RELATED GTP-BINDING PROTEIN"/>
    <property type="match status" value="1"/>
</dbReference>
<evidence type="ECO:0000256" key="5">
    <source>
        <dbReference type="ARBA" id="ARBA00022741"/>
    </source>
</evidence>
<evidence type="ECO:0000256" key="10">
    <source>
        <dbReference type="HAMAP-Rule" id="MF_00321"/>
    </source>
</evidence>
<dbReference type="GO" id="GO:0005525">
    <property type="term" value="F:GTP binding"/>
    <property type="evidence" value="ECO:0007669"/>
    <property type="project" value="UniProtKB-UniRule"/>
</dbReference>
<comment type="caution">
    <text evidence="12">The sequence shown here is derived from an EMBL/GenBank/DDBJ whole genome shotgun (WGS) entry which is preliminary data.</text>
</comment>
<dbReference type="GO" id="GO:0046872">
    <property type="term" value="F:metal ion binding"/>
    <property type="evidence" value="ECO:0007669"/>
    <property type="project" value="UniProtKB-KW"/>
</dbReference>
<keyword evidence="4" id="KW-0479">Metal-binding</keyword>
<dbReference type="PANTHER" id="PTHR11649:SF13">
    <property type="entry name" value="ENGB-TYPE G DOMAIN-CONTAINING PROTEIN"/>
    <property type="match status" value="1"/>
</dbReference>
<reference evidence="12 13" key="1">
    <citation type="journal article" date="2016" name="Nat. Commun.">
        <title>Thousands of microbial genomes shed light on interconnected biogeochemical processes in an aquifer system.</title>
        <authorList>
            <person name="Anantharaman K."/>
            <person name="Brown C.T."/>
            <person name="Hug L.A."/>
            <person name="Sharon I."/>
            <person name="Castelle C.J."/>
            <person name="Probst A.J."/>
            <person name="Thomas B.C."/>
            <person name="Singh A."/>
            <person name="Wilkins M.J."/>
            <person name="Karaoz U."/>
            <person name="Brodie E.L."/>
            <person name="Williams K.H."/>
            <person name="Hubbard S.S."/>
            <person name="Banfield J.F."/>
        </authorList>
    </citation>
    <scope>NUCLEOTIDE SEQUENCE [LARGE SCALE GENOMIC DNA]</scope>
</reference>
<comment type="cofactor">
    <cofactor evidence="1">
        <name>Mg(2+)</name>
        <dbReference type="ChEBI" id="CHEBI:18420"/>
    </cofactor>
</comment>
<comment type="function">
    <text evidence="10">Necessary for normal cell division and for the maintenance of normal septation.</text>
</comment>
<evidence type="ECO:0000256" key="4">
    <source>
        <dbReference type="ARBA" id="ARBA00022723"/>
    </source>
</evidence>